<name>A0A6N2NCJ7_SALVM</name>
<sequence>MEELISSVAFICSQKGFLLQASPSASFDASKWDEQKFLDPTFENPCGCLQSAVEEDLNFPTSQTTTGCISEPSHTIQYFSPYERL</sequence>
<evidence type="ECO:0000313" key="1">
    <source>
        <dbReference type="EMBL" id="VFU64836.1"/>
    </source>
</evidence>
<dbReference type="EMBL" id="CAADRP010002262">
    <property type="protein sequence ID" value="VFU64836.1"/>
    <property type="molecule type" value="Genomic_DNA"/>
</dbReference>
<reference evidence="1" key="1">
    <citation type="submission" date="2019-03" db="EMBL/GenBank/DDBJ databases">
        <authorList>
            <person name="Mank J."/>
            <person name="Almeida P."/>
        </authorList>
    </citation>
    <scope>NUCLEOTIDE SEQUENCE</scope>
    <source>
        <strain evidence="1">78183</strain>
    </source>
</reference>
<dbReference type="AlphaFoldDB" id="A0A6N2NCJ7"/>
<proteinExistence type="predicted"/>
<gene>
    <name evidence="1" type="ORF">SVIM_LOCUS496517</name>
</gene>
<organism evidence="1">
    <name type="scientific">Salix viminalis</name>
    <name type="common">Common osier</name>
    <name type="synonym">Basket willow</name>
    <dbReference type="NCBI Taxonomy" id="40686"/>
    <lineage>
        <taxon>Eukaryota</taxon>
        <taxon>Viridiplantae</taxon>
        <taxon>Streptophyta</taxon>
        <taxon>Embryophyta</taxon>
        <taxon>Tracheophyta</taxon>
        <taxon>Spermatophyta</taxon>
        <taxon>Magnoliopsida</taxon>
        <taxon>eudicotyledons</taxon>
        <taxon>Gunneridae</taxon>
        <taxon>Pentapetalae</taxon>
        <taxon>rosids</taxon>
        <taxon>fabids</taxon>
        <taxon>Malpighiales</taxon>
        <taxon>Salicaceae</taxon>
        <taxon>Saliceae</taxon>
        <taxon>Salix</taxon>
    </lineage>
</organism>
<accession>A0A6N2NCJ7</accession>
<protein>
    <submittedName>
        <fullName evidence="1">Uncharacterized protein</fullName>
    </submittedName>
</protein>